<keyword evidence="1" id="KW-0489">Methyltransferase</keyword>
<keyword evidence="1" id="KW-0808">Transferase</keyword>
<dbReference type="GO" id="GO:0032259">
    <property type="term" value="P:methylation"/>
    <property type="evidence" value="ECO:0007669"/>
    <property type="project" value="UniProtKB-KW"/>
</dbReference>
<gene>
    <name evidence="1" type="ORF">JY651_04810</name>
</gene>
<dbReference type="GO" id="GO:0008168">
    <property type="term" value="F:methyltransferase activity"/>
    <property type="evidence" value="ECO:0007669"/>
    <property type="project" value="UniProtKB-KW"/>
</dbReference>
<dbReference type="Pfam" id="PF13489">
    <property type="entry name" value="Methyltransf_23"/>
    <property type="match status" value="1"/>
</dbReference>
<organism evidence="1 2">
    <name type="scientific">Pyxidicoccus parkwayensis</name>
    <dbReference type="NCBI Taxonomy" id="2813578"/>
    <lineage>
        <taxon>Bacteria</taxon>
        <taxon>Pseudomonadati</taxon>
        <taxon>Myxococcota</taxon>
        <taxon>Myxococcia</taxon>
        <taxon>Myxococcales</taxon>
        <taxon>Cystobacterineae</taxon>
        <taxon>Myxococcaceae</taxon>
        <taxon>Pyxidicoccus</taxon>
    </lineage>
</organism>
<dbReference type="Gene3D" id="3.40.50.150">
    <property type="entry name" value="Vaccinia Virus protein VP39"/>
    <property type="match status" value="1"/>
</dbReference>
<accession>A0ABX7P1X8</accession>
<dbReference type="PANTHER" id="PTHR43861">
    <property type="entry name" value="TRANS-ACONITATE 2-METHYLTRANSFERASE-RELATED"/>
    <property type="match status" value="1"/>
</dbReference>
<evidence type="ECO:0000313" key="2">
    <source>
        <dbReference type="Proteomes" id="UP000662747"/>
    </source>
</evidence>
<dbReference type="RefSeq" id="WP_206725858.1">
    <property type="nucleotide sequence ID" value="NZ_CP071090.1"/>
</dbReference>
<name>A0ABX7P1X8_9BACT</name>
<dbReference type="PANTHER" id="PTHR43861:SF6">
    <property type="entry name" value="METHYLTRANSFERASE TYPE 11"/>
    <property type="match status" value="1"/>
</dbReference>
<dbReference type="InterPro" id="IPR029063">
    <property type="entry name" value="SAM-dependent_MTases_sf"/>
</dbReference>
<dbReference type="SUPFAM" id="SSF53335">
    <property type="entry name" value="S-adenosyl-L-methionine-dependent methyltransferases"/>
    <property type="match status" value="1"/>
</dbReference>
<evidence type="ECO:0000313" key="1">
    <source>
        <dbReference type="EMBL" id="QSQ24292.1"/>
    </source>
</evidence>
<sequence length="244" mass="27191">MLFQWPMRSAAELLAAYQGVEDPLYVAEKENRYHTFRKVVRALGPPLGRTLLDVGAYCGYFLDVAREAGFRAEGLELSRWAAGHARSLGFTVHGVPLAELAARGVQYDVVTLWDVVEHFADPRAELEAAFRLVRPGGRIYLSTIDAGSLVARLLGGQWPWLMDMHLFYFGRSTLATLLEEVGFRVKDTRTYTHIISADYLLRKVGASFRPAAPVLELARRVVPGAWAIPFNLGDNMLMAAERPA</sequence>
<reference evidence="1 2" key="1">
    <citation type="submission" date="2021-02" db="EMBL/GenBank/DDBJ databases">
        <title>De Novo genome assembly of isolated myxobacteria.</title>
        <authorList>
            <person name="Stevens D.C."/>
        </authorList>
    </citation>
    <scope>NUCLEOTIDE SEQUENCE [LARGE SCALE GENOMIC DNA]</scope>
    <source>
        <strain evidence="2">SCPEA02</strain>
    </source>
</reference>
<dbReference type="Proteomes" id="UP000662747">
    <property type="component" value="Chromosome"/>
</dbReference>
<keyword evidence="2" id="KW-1185">Reference proteome</keyword>
<protein>
    <submittedName>
        <fullName evidence="1">Class I SAM-dependent methyltransferase</fullName>
    </submittedName>
</protein>
<dbReference type="EMBL" id="CP071090">
    <property type="protein sequence ID" value="QSQ24292.1"/>
    <property type="molecule type" value="Genomic_DNA"/>
</dbReference>
<proteinExistence type="predicted"/>
<dbReference type="CDD" id="cd02440">
    <property type="entry name" value="AdoMet_MTases"/>
    <property type="match status" value="1"/>
</dbReference>